<evidence type="ECO:0000259" key="9">
    <source>
        <dbReference type="PROSITE" id="PS50158"/>
    </source>
</evidence>
<dbReference type="PROSITE" id="PS50878">
    <property type="entry name" value="RT_POL"/>
    <property type="match status" value="1"/>
</dbReference>
<keyword evidence="1" id="KW-0808">Transferase</keyword>
<feature type="domain" description="Integrase catalytic" evidence="12">
    <location>
        <begin position="676"/>
        <end position="835"/>
    </location>
</feature>
<dbReference type="InterPro" id="IPR001584">
    <property type="entry name" value="Integrase_cat-core"/>
</dbReference>
<dbReference type="PROSITE" id="PS50994">
    <property type="entry name" value="INTEGRASE"/>
    <property type="match status" value="1"/>
</dbReference>
<dbReference type="InterPro" id="IPR001878">
    <property type="entry name" value="Znf_CCHC"/>
</dbReference>
<dbReference type="Pfam" id="PF00098">
    <property type="entry name" value="zf-CCHC"/>
    <property type="match status" value="1"/>
</dbReference>
<feature type="region of interest" description="Disordered" evidence="8">
    <location>
        <begin position="311"/>
        <end position="351"/>
    </location>
</feature>
<dbReference type="InterPro" id="IPR041373">
    <property type="entry name" value="RT_RNaseH"/>
</dbReference>
<dbReference type="GO" id="GO:0003676">
    <property type="term" value="F:nucleic acid binding"/>
    <property type="evidence" value="ECO:0007669"/>
    <property type="project" value="InterPro"/>
</dbReference>
<dbReference type="PANTHER" id="PTHR37984">
    <property type="entry name" value="PROTEIN CBG26694"/>
    <property type="match status" value="1"/>
</dbReference>
<evidence type="ECO:0000256" key="2">
    <source>
        <dbReference type="ARBA" id="ARBA00022695"/>
    </source>
</evidence>
<dbReference type="InterPro" id="IPR038269">
    <property type="entry name" value="SCAN_sf"/>
</dbReference>
<evidence type="ECO:0000256" key="7">
    <source>
        <dbReference type="PROSITE-ProRule" id="PRU00047"/>
    </source>
</evidence>
<gene>
    <name evidence="13" type="ORF">V1264_017931</name>
</gene>
<dbReference type="GO" id="GO:0003964">
    <property type="term" value="F:RNA-directed DNA polymerase activity"/>
    <property type="evidence" value="ECO:0007669"/>
    <property type="project" value="UniProtKB-KW"/>
</dbReference>
<organism evidence="13 14">
    <name type="scientific">Littorina saxatilis</name>
    <dbReference type="NCBI Taxonomy" id="31220"/>
    <lineage>
        <taxon>Eukaryota</taxon>
        <taxon>Metazoa</taxon>
        <taxon>Spiralia</taxon>
        <taxon>Lophotrochozoa</taxon>
        <taxon>Mollusca</taxon>
        <taxon>Gastropoda</taxon>
        <taxon>Caenogastropoda</taxon>
        <taxon>Littorinimorpha</taxon>
        <taxon>Littorinoidea</taxon>
        <taxon>Littorinidae</taxon>
        <taxon>Littorina</taxon>
    </lineage>
</organism>
<dbReference type="Gene3D" id="3.10.10.10">
    <property type="entry name" value="HIV Type 1 Reverse Transcriptase, subunit A, domain 1"/>
    <property type="match status" value="1"/>
</dbReference>
<evidence type="ECO:0000256" key="3">
    <source>
        <dbReference type="ARBA" id="ARBA00022722"/>
    </source>
</evidence>
<evidence type="ECO:0000313" key="13">
    <source>
        <dbReference type="EMBL" id="KAK7106707.1"/>
    </source>
</evidence>
<dbReference type="GO" id="GO:0016787">
    <property type="term" value="F:hydrolase activity"/>
    <property type="evidence" value="ECO:0007669"/>
    <property type="project" value="UniProtKB-KW"/>
</dbReference>
<dbReference type="Proteomes" id="UP001374579">
    <property type="component" value="Unassembled WGS sequence"/>
</dbReference>
<evidence type="ECO:0000256" key="6">
    <source>
        <dbReference type="ARBA" id="ARBA00022918"/>
    </source>
</evidence>
<comment type="caution">
    <text evidence="13">The sequence shown here is derived from an EMBL/GenBank/DDBJ whole genome shotgun (WGS) entry which is preliminary data.</text>
</comment>
<feature type="compositionally biased region" description="Basic and acidic residues" evidence="8">
    <location>
        <begin position="39"/>
        <end position="114"/>
    </location>
</feature>
<feature type="domain" description="SCAN box" evidence="10">
    <location>
        <begin position="232"/>
        <end position="306"/>
    </location>
</feature>
<keyword evidence="2" id="KW-0548">Nucleotidyltransferase</keyword>
<dbReference type="Gene3D" id="3.30.70.270">
    <property type="match status" value="2"/>
</dbReference>
<feature type="domain" description="CCHC-type" evidence="9">
    <location>
        <begin position="356"/>
        <end position="372"/>
    </location>
</feature>
<keyword evidence="7" id="KW-0479">Metal-binding</keyword>
<dbReference type="FunFam" id="3.10.20.370:FF:000001">
    <property type="entry name" value="Retrovirus-related Pol polyprotein from transposon 17.6-like protein"/>
    <property type="match status" value="1"/>
</dbReference>
<keyword evidence="14" id="KW-1185">Reference proteome</keyword>
<evidence type="ECO:0008006" key="15">
    <source>
        <dbReference type="Google" id="ProtNLM"/>
    </source>
</evidence>
<keyword evidence="3" id="KW-0540">Nuclease</keyword>
<dbReference type="Gene3D" id="1.10.340.70">
    <property type="match status" value="1"/>
</dbReference>
<dbReference type="Pfam" id="PF00665">
    <property type="entry name" value="rve"/>
    <property type="match status" value="1"/>
</dbReference>
<keyword evidence="6" id="KW-0695">RNA-directed DNA polymerase</keyword>
<dbReference type="GO" id="GO:0008270">
    <property type="term" value="F:zinc ion binding"/>
    <property type="evidence" value="ECO:0007669"/>
    <property type="project" value="UniProtKB-KW"/>
</dbReference>
<dbReference type="InterPro" id="IPR043502">
    <property type="entry name" value="DNA/RNA_pol_sf"/>
</dbReference>
<dbReference type="Pfam" id="PF02023">
    <property type="entry name" value="SCAN"/>
    <property type="match status" value="1"/>
</dbReference>
<dbReference type="Pfam" id="PF17921">
    <property type="entry name" value="Integrase_H2C2"/>
    <property type="match status" value="1"/>
</dbReference>
<feature type="region of interest" description="Disordered" evidence="8">
    <location>
        <begin position="39"/>
        <end position="152"/>
    </location>
</feature>
<sequence length="1481" mass="170206">MATSVDAALEATRILMDKGKLLGLEGSELRDFVLECERENGERAERARERAERAEIADAERKRADAERERERADAERERERADAERERERERADRVEREREEREQQTRLEELRIQVELARATNSRDRGGDEEEGNQNNNNHRNHRPRDTDNYQPKLPFLGDKDDVEAFLLQFERHAEASHWDPNTWSVRLSALLKGKARTAYTKMKVADARDYALLRKTLLERFQITAETYRQRFRNTRKENADSYKEFITQISLFLDRWVEMSNIGESFDDFKDLILTEQVYESMPTELVTYVKDRKPNSIDDVIDTVTLYEENRPKESRRHGKKPEERGHKATHGTNSTNKDKDEGNKSRTSVKCFRCGKLGHFKKDCRQPPKDESASAAFQDENDIEGNATHDQLCDKCVHKKFTKLSQIVVEGQVVTAFRDTGSTSTIVDSKLVPASKITTRTKETSLAKKSVKEKLSVAHVYMDTPYFVGETEVSVMENPVHPVLIGNSMGVGSEKIETPVYPVRETVIPETTATAVTRGQEKREEEGNASIPSFPMEGKIFTVADLKREQQDDKSLEKLHVLARTNVTRGRVQFIYDKDVLYRQYSDKQGKDHRQVVVPHKMRAKVLSTGHDTAMSGHLGQKKSRERIWQDFFWPGIVGDIKRYCSSCDVCQRTMPKGRTRKVPLGKMPLIETPFKRVAVDIVGPIKPMSETKKQYILVMVDFATRYPEAVALKDIKAETVADALWTFWTRLGLPEEVLTDNGAQFTSELMTQVNQLLAIKGLTTSPWHPQCNGVVERFNGTLKAMLKKMTFEQPTKWDQYLPALLFAYREVPQDSLGFSPFELLYGRTVRGPMQVLRQLWTEEESNDEIRTTAEHVIDLRNRIEETCKIARDHLAKSAIRQAHFYDKKTKKRELIVGTRVLLLLPTKHNKLELAWKGPYVIEEKINSFDYKIKVGRQTRVYHINLLREYHEREMIAEPEKLPEEVVEQSAIVVEDLEEQDDEIFANMGPDPSILIPSTKRTENEKDVHVADTLTARQQREVRDACTEFSASLTDVPKATTLEICNIKMTDDRPVYVKPRPIPHALVDVVEREVKEMLDLKVIEPATSPYNAPIVIVKKAQGKAVRFCNDFREANKVIENDAEPITDVEHLFSELADARYFSKLDLTKGYWAIPIKEEDRDKTAFTTSLGQMRWINMPFGLKTAGSVFNRMMRKLLGPLNRKDVYHFMDDILIATATWEQHIEAIKAVLKALKDANLAAKPSKCYFGYEQLQYLGHEIGRGKRWPVDDKVDKIQKAQPPTTKKELRAFLGLTGFYRIYVPAYSSIAAPLTDKTKKQEPEKVKWTPACQVAFDTLKAKLAEQPIIQMPDHTLPYILRTDASDKGMGAVLLQDKGEGLQPIAYASKKLSETEQKYATVEKECLATVWGIQKFERYLYGRHFILETDHQPLQYLQRMKPTNARLMRWALQLQPYVFTVKIIPGKDNIGADYLSRATMN</sequence>
<dbReference type="InterPro" id="IPR050951">
    <property type="entry name" value="Retrovirus_Pol_polyprotein"/>
</dbReference>
<dbReference type="Pfam" id="PF17917">
    <property type="entry name" value="RT_RNaseH"/>
    <property type="match status" value="1"/>
</dbReference>
<dbReference type="InterPro" id="IPR036875">
    <property type="entry name" value="Znf_CCHC_sf"/>
</dbReference>
<accession>A0AAN9BJN1</accession>
<evidence type="ECO:0000256" key="1">
    <source>
        <dbReference type="ARBA" id="ARBA00022679"/>
    </source>
</evidence>
<evidence type="ECO:0000313" key="14">
    <source>
        <dbReference type="Proteomes" id="UP001374579"/>
    </source>
</evidence>
<dbReference type="PROSITE" id="PS50804">
    <property type="entry name" value="SCAN_BOX"/>
    <property type="match status" value="1"/>
</dbReference>
<keyword evidence="7" id="KW-0862">Zinc</keyword>
<reference evidence="13 14" key="1">
    <citation type="submission" date="2024-02" db="EMBL/GenBank/DDBJ databases">
        <title>Chromosome-scale genome assembly of the rough periwinkle Littorina saxatilis.</title>
        <authorList>
            <person name="De Jode A."/>
            <person name="Faria R."/>
            <person name="Formenti G."/>
            <person name="Sims Y."/>
            <person name="Smith T.P."/>
            <person name="Tracey A."/>
            <person name="Wood J.M.D."/>
            <person name="Zagrodzka Z.B."/>
            <person name="Johannesson K."/>
            <person name="Butlin R.K."/>
            <person name="Leder E.H."/>
        </authorList>
    </citation>
    <scope>NUCLEOTIDE SEQUENCE [LARGE SCALE GENOMIC DNA]</scope>
    <source>
        <strain evidence="13">Snail1</strain>
        <tissue evidence="13">Muscle</tissue>
    </source>
</reference>
<dbReference type="CDD" id="cd01647">
    <property type="entry name" value="RT_LTR"/>
    <property type="match status" value="1"/>
</dbReference>
<dbReference type="FunFam" id="3.30.420.10:FF:000032">
    <property type="entry name" value="Retrovirus-related Pol polyprotein from transposon 297-like Protein"/>
    <property type="match status" value="1"/>
</dbReference>
<evidence type="ECO:0000256" key="5">
    <source>
        <dbReference type="ARBA" id="ARBA00022801"/>
    </source>
</evidence>
<feature type="domain" description="Reverse transcriptase" evidence="11">
    <location>
        <begin position="1084"/>
        <end position="1264"/>
    </location>
</feature>
<keyword evidence="4" id="KW-0255">Endonuclease</keyword>
<dbReference type="Gene3D" id="4.10.60.10">
    <property type="entry name" value="Zinc finger, CCHC-type"/>
    <property type="match status" value="1"/>
</dbReference>
<dbReference type="PROSITE" id="PS50158">
    <property type="entry name" value="ZF_CCHC"/>
    <property type="match status" value="1"/>
</dbReference>
<keyword evidence="7" id="KW-0863">Zinc-finger</keyword>
<name>A0AAN9BJN1_9CAEN</name>
<dbReference type="SUPFAM" id="SSF56672">
    <property type="entry name" value="DNA/RNA polymerases"/>
    <property type="match status" value="1"/>
</dbReference>
<dbReference type="GO" id="GO:0004519">
    <property type="term" value="F:endonuclease activity"/>
    <property type="evidence" value="ECO:0007669"/>
    <property type="project" value="UniProtKB-KW"/>
</dbReference>
<dbReference type="InterPro" id="IPR003309">
    <property type="entry name" value="SCAN_dom"/>
</dbReference>
<proteinExistence type="predicted"/>
<evidence type="ECO:0000259" key="11">
    <source>
        <dbReference type="PROSITE" id="PS50878"/>
    </source>
</evidence>
<dbReference type="SUPFAM" id="SSF47353">
    <property type="entry name" value="Retrovirus capsid dimerization domain-like"/>
    <property type="match status" value="1"/>
</dbReference>
<dbReference type="InterPro" id="IPR043128">
    <property type="entry name" value="Rev_trsase/Diguanyl_cyclase"/>
</dbReference>
<evidence type="ECO:0000259" key="12">
    <source>
        <dbReference type="PROSITE" id="PS50994"/>
    </source>
</evidence>
<dbReference type="InterPro" id="IPR012337">
    <property type="entry name" value="RNaseH-like_sf"/>
</dbReference>
<dbReference type="SMART" id="SM00343">
    <property type="entry name" value="ZnF_C2HC"/>
    <property type="match status" value="1"/>
</dbReference>
<dbReference type="InterPro" id="IPR041588">
    <property type="entry name" value="Integrase_H2C2"/>
</dbReference>
<dbReference type="Pfam" id="PF00078">
    <property type="entry name" value="RVT_1"/>
    <property type="match status" value="1"/>
</dbReference>
<evidence type="ECO:0000256" key="4">
    <source>
        <dbReference type="ARBA" id="ARBA00022759"/>
    </source>
</evidence>
<dbReference type="InterPro" id="IPR036397">
    <property type="entry name" value="RNaseH_sf"/>
</dbReference>
<dbReference type="FunFam" id="1.10.340.70:FF:000001">
    <property type="entry name" value="Retrovirus-related Pol polyprotein from transposon gypsy-like Protein"/>
    <property type="match status" value="1"/>
</dbReference>
<dbReference type="InterPro" id="IPR000477">
    <property type="entry name" value="RT_dom"/>
</dbReference>
<dbReference type="FunFam" id="3.30.70.270:FF:000020">
    <property type="entry name" value="Transposon Tf2-6 polyprotein-like Protein"/>
    <property type="match status" value="1"/>
</dbReference>
<protein>
    <recommendedName>
        <fullName evidence="15">Reverse transcriptase</fullName>
    </recommendedName>
</protein>
<evidence type="ECO:0000259" key="10">
    <source>
        <dbReference type="PROSITE" id="PS50804"/>
    </source>
</evidence>
<dbReference type="SUPFAM" id="SSF57756">
    <property type="entry name" value="Retrovirus zinc finger-like domains"/>
    <property type="match status" value="1"/>
</dbReference>
<dbReference type="CDD" id="cd09274">
    <property type="entry name" value="RNase_HI_RT_Ty3"/>
    <property type="match status" value="1"/>
</dbReference>
<dbReference type="EMBL" id="JBAMIC010000007">
    <property type="protein sequence ID" value="KAK7106707.1"/>
    <property type="molecule type" value="Genomic_DNA"/>
</dbReference>
<dbReference type="SUPFAM" id="SSF53098">
    <property type="entry name" value="Ribonuclease H-like"/>
    <property type="match status" value="1"/>
</dbReference>
<keyword evidence="5" id="KW-0378">Hydrolase</keyword>
<dbReference type="Gene3D" id="3.30.420.10">
    <property type="entry name" value="Ribonuclease H-like superfamily/Ribonuclease H"/>
    <property type="match status" value="1"/>
</dbReference>
<evidence type="ECO:0000256" key="8">
    <source>
        <dbReference type="SAM" id="MobiDB-lite"/>
    </source>
</evidence>
<dbReference type="GO" id="GO:0015074">
    <property type="term" value="P:DNA integration"/>
    <property type="evidence" value="ECO:0007669"/>
    <property type="project" value="InterPro"/>
</dbReference>
<dbReference type="Gene3D" id="1.10.4020.10">
    <property type="entry name" value="DNA breaking-rejoining enzymes"/>
    <property type="match status" value="1"/>
</dbReference>
<dbReference type="PANTHER" id="PTHR37984:SF5">
    <property type="entry name" value="PROTEIN NYNRIN-LIKE"/>
    <property type="match status" value="1"/>
</dbReference>